<sequence length="178" mass="19069">VRGGQRLSCARVGFARRRRGIRGTRLARSGSPGSEEATEEKPDPGAATCSVTRPAAVHPGTSSPRPLCTSEIQLVPLVGEACARRQRRNVPHGAHRSHELAPADRDCQVWQCTTHATSSVTGSNAEGRVCSLQRRAAHADFHAEYTCSSSSVQQRPSLEGAICSAPKWTPSPHASKRD</sequence>
<reference evidence="2 3" key="1">
    <citation type="journal article" date="2023" name="Arcadia Sci">
        <title>De novo assembly of a long-read Amblyomma americanum tick genome.</title>
        <authorList>
            <person name="Chou S."/>
            <person name="Poskanzer K.E."/>
            <person name="Rollins M."/>
            <person name="Thuy-Boun P.S."/>
        </authorList>
    </citation>
    <scope>NUCLEOTIDE SEQUENCE [LARGE SCALE GENOMIC DNA]</scope>
    <source>
        <strain evidence="2">F_SG_1</strain>
        <tissue evidence="2">Salivary glands</tissue>
    </source>
</reference>
<evidence type="ECO:0000313" key="3">
    <source>
        <dbReference type="Proteomes" id="UP001321473"/>
    </source>
</evidence>
<dbReference type="AlphaFoldDB" id="A0AAQ4E1Z0"/>
<dbReference type="EMBL" id="JARKHS020023533">
    <property type="protein sequence ID" value="KAK8768730.1"/>
    <property type="molecule type" value="Genomic_DNA"/>
</dbReference>
<gene>
    <name evidence="2" type="ORF">V5799_014805</name>
</gene>
<comment type="caution">
    <text evidence="2">The sequence shown here is derived from an EMBL/GenBank/DDBJ whole genome shotgun (WGS) entry which is preliminary data.</text>
</comment>
<evidence type="ECO:0000256" key="1">
    <source>
        <dbReference type="SAM" id="MobiDB-lite"/>
    </source>
</evidence>
<accession>A0AAQ4E1Z0</accession>
<organism evidence="2 3">
    <name type="scientific">Amblyomma americanum</name>
    <name type="common">Lone star tick</name>
    <dbReference type="NCBI Taxonomy" id="6943"/>
    <lineage>
        <taxon>Eukaryota</taxon>
        <taxon>Metazoa</taxon>
        <taxon>Ecdysozoa</taxon>
        <taxon>Arthropoda</taxon>
        <taxon>Chelicerata</taxon>
        <taxon>Arachnida</taxon>
        <taxon>Acari</taxon>
        <taxon>Parasitiformes</taxon>
        <taxon>Ixodida</taxon>
        <taxon>Ixodoidea</taxon>
        <taxon>Ixodidae</taxon>
        <taxon>Amblyomminae</taxon>
        <taxon>Amblyomma</taxon>
    </lineage>
</organism>
<dbReference type="Proteomes" id="UP001321473">
    <property type="component" value="Unassembled WGS sequence"/>
</dbReference>
<evidence type="ECO:0000313" key="2">
    <source>
        <dbReference type="EMBL" id="KAK8768730.1"/>
    </source>
</evidence>
<feature type="region of interest" description="Disordered" evidence="1">
    <location>
        <begin position="21"/>
        <end position="66"/>
    </location>
</feature>
<keyword evidence="3" id="KW-1185">Reference proteome</keyword>
<name>A0AAQ4E1Z0_AMBAM</name>
<proteinExistence type="predicted"/>
<feature type="non-terminal residue" evidence="2">
    <location>
        <position position="1"/>
    </location>
</feature>
<protein>
    <submittedName>
        <fullName evidence="2">Uncharacterized protein</fullName>
    </submittedName>
</protein>